<gene>
    <name evidence="1" type="ORF">SAMN05444285_108102</name>
</gene>
<accession>A0A1I0CWE7</accession>
<dbReference type="EMBL" id="FOHT01000008">
    <property type="protein sequence ID" value="SET24166.1"/>
    <property type="molecule type" value="Genomic_DNA"/>
</dbReference>
<dbReference type="GO" id="GO:0016740">
    <property type="term" value="F:transferase activity"/>
    <property type="evidence" value="ECO:0007669"/>
    <property type="project" value="UniProtKB-KW"/>
</dbReference>
<evidence type="ECO:0000313" key="2">
    <source>
        <dbReference type="Proteomes" id="UP000181981"/>
    </source>
</evidence>
<dbReference type="SUPFAM" id="SSF48239">
    <property type="entry name" value="Terpenoid cyclases/Protein prenyltransferases"/>
    <property type="match status" value="1"/>
</dbReference>
<keyword evidence="1" id="KW-0808">Transferase</keyword>
<proteinExistence type="predicted"/>
<dbReference type="OrthoDB" id="1116904at2"/>
<dbReference type="RefSeq" id="WP_074780363.1">
    <property type="nucleotide sequence ID" value="NZ_FOHT01000008.1"/>
</dbReference>
<reference evidence="1 2" key="1">
    <citation type="submission" date="2016-10" db="EMBL/GenBank/DDBJ databases">
        <authorList>
            <person name="de Groot N.N."/>
        </authorList>
    </citation>
    <scope>NUCLEOTIDE SEQUENCE [LARGE SCALE GENOMIC DNA]</scope>
    <source>
        <strain evidence="1 2">DSM 25947</strain>
    </source>
</reference>
<sequence length="283" mass="32028">MSKPKKIAIYKKLVRRLSLGFETLSPEIQQEIIDFIKSQQHASGGFCDRAGNPDPYYSLFGCWLSLATGQNTAIEQLKTYISIQPATSSTVEELALNLMKTELFPQQKNESVFSLLRKVFSGHNFMDISYRFFLLALSIDATVKNRFLFNLMARVWLPFYNVKKNSPCSLVAALCFARFDLGLGYKNYHKPLIAFHLEKAGFRAFETTPFSDTLSTGVALFALAETNYDLRLITPDCLDFMQNNYLSGAFLSGDGDETRDLEYTFYGLLALGSLVKEKGKRQK</sequence>
<organism evidence="1 2">
    <name type="scientific">Draconibacterium orientale</name>
    <dbReference type="NCBI Taxonomy" id="1168034"/>
    <lineage>
        <taxon>Bacteria</taxon>
        <taxon>Pseudomonadati</taxon>
        <taxon>Bacteroidota</taxon>
        <taxon>Bacteroidia</taxon>
        <taxon>Marinilabiliales</taxon>
        <taxon>Prolixibacteraceae</taxon>
        <taxon>Draconibacterium</taxon>
    </lineage>
</organism>
<protein>
    <submittedName>
        <fullName evidence="1">Prenyltransferase and squalene oxidase repeat-containing protein</fullName>
    </submittedName>
</protein>
<dbReference type="InterPro" id="IPR008930">
    <property type="entry name" value="Terpenoid_cyclase/PrenylTrfase"/>
</dbReference>
<evidence type="ECO:0000313" key="1">
    <source>
        <dbReference type="EMBL" id="SET24166.1"/>
    </source>
</evidence>
<dbReference type="Proteomes" id="UP000181981">
    <property type="component" value="Unassembled WGS sequence"/>
</dbReference>
<name>A0A1I0CWE7_9BACT</name>
<dbReference type="AlphaFoldDB" id="A0A1I0CWE7"/>